<gene>
    <name evidence="1" type="ORF">AD929_03240</name>
</gene>
<dbReference type="AlphaFoldDB" id="A0A149QYU2"/>
<evidence type="ECO:0000313" key="1">
    <source>
        <dbReference type="EMBL" id="KXV02307.1"/>
    </source>
</evidence>
<sequence>MLTEKPALPGLPPVPMPDLSALDLSTLSAWHLRLVLASKGWRTSMKMTQSFGYEGWHLRLSATHSNWHGSLSGVDISVWMPWDKGVTPWDDIEDTIGRVRSEFLRLHDRCQETWDACRDFVPQGYRQDGEWVVDTISTPYYQRFPQGVVRPERSQVTHCLPGWPGQASLADFISVDDCSDDWVRTVVGHLRASTEAGALVDWTDSFNPFASPHGSYRNQFWQLVHRGMMFRVDGERVLSLDAPRMLQGTTQNISARGARSLAVMVADQTEGLIKLAKSGKVSVFLGAVPPPEPVSAAQDGCEEDGGEDV</sequence>
<organism evidence="1 2">
    <name type="scientific">Gluconobacter potus</name>
    <dbReference type="NCBI Taxonomy" id="2724927"/>
    <lineage>
        <taxon>Bacteria</taxon>
        <taxon>Pseudomonadati</taxon>
        <taxon>Pseudomonadota</taxon>
        <taxon>Alphaproteobacteria</taxon>
        <taxon>Acetobacterales</taxon>
        <taxon>Acetobacteraceae</taxon>
        <taxon>Gluconobacter</taxon>
    </lineage>
</organism>
<evidence type="ECO:0000313" key="2">
    <source>
        <dbReference type="Proteomes" id="UP000075573"/>
    </source>
</evidence>
<accession>A0A149QYU2</accession>
<reference evidence="1 2" key="1">
    <citation type="submission" date="2015-06" db="EMBL/GenBank/DDBJ databases">
        <title>Improved classification and identification of acetic acid bacteria using matrix-assisted laser desorption/ionization time-of-flight mass spectrometry; Gluconobacter nephelii and Gluconobacter uchimurae are later heterotypic synonyms of Gluconobacter japonicus and Gluconobacter oxydans, respectively.</title>
        <authorList>
            <person name="Li L."/>
            <person name="Cleenwerck I."/>
            <person name="De Vuyst L."/>
            <person name="Vandamme P."/>
        </authorList>
    </citation>
    <scope>NUCLEOTIDE SEQUENCE [LARGE SCALE GENOMIC DNA]</scope>
    <source>
        <strain evidence="1 2">LMG 1764</strain>
    </source>
</reference>
<protein>
    <submittedName>
        <fullName evidence="1">Uncharacterized protein</fullName>
    </submittedName>
</protein>
<dbReference type="Proteomes" id="UP000075573">
    <property type="component" value="Unassembled WGS sequence"/>
</dbReference>
<dbReference type="PATRIC" id="fig|442.7.peg.2007"/>
<proteinExistence type="predicted"/>
<name>A0A149QYU2_9PROT</name>
<dbReference type="EMBL" id="LHZB01000099">
    <property type="protein sequence ID" value="KXV02307.1"/>
    <property type="molecule type" value="Genomic_DNA"/>
</dbReference>
<comment type="caution">
    <text evidence="1">The sequence shown here is derived from an EMBL/GenBank/DDBJ whole genome shotgun (WGS) entry which is preliminary data.</text>
</comment>